<dbReference type="PANTHER" id="PTHR11804">
    <property type="entry name" value="PROTEASE M3 THIMET OLIGOPEPTIDASE-RELATED"/>
    <property type="match status" value="1"/>
</dbReference>
<evidence type="ECO:0000256" key="3">
    <source>
        <dbReference type="ARBA" id="ARBA00022801"/>
    </source>
</evidence>
<evidence type="ECO:0000256" key="4">
    <source>
        <dbReference type="ARBA" id="ARBA00022833"/>
    </source>
</evidence>
<feature type="domain" description="Peptidase M3A/M3B catalytic" evidence="7">
    <location>
        <begin position="242"/>
        <end position="622"/>
    </location>
</feature>
<dbReference type="GO" id="GO:0046872">
    <property type="term" value="F:metal ion binding"/>
    <property type="evidence" value="ECO:0007669"/>
    <property type="project" value="UniProtKB-UniRule"/>
</dbReference>
<evidence type="ECO:0000313" key="10">
    <source>
        <dbReference type="Proteomes" id="UP000182836"/>
    </source>
</evidence>
<reference evidence="9 10" key="1">
    <citation type="submission" date="2016-10" db="EMBL/GenBank/DDBJ databases">
        <authorList>
            <person name="de Groot N.N."/>
        </authorList>
    </citation>
    <scope>NUCLEOTIDE SEQUENCE [LARGE SCALE GENOMIC DNA]</scope>
    <source>
        <strain evidence="9 10">DSM 2895</strain>
    </source>
</reference>
<dbReference type="Pfam" id="PF01432">
    <property type="entry name" value="Peptidase_M3"/>
    <property type="match status" value="1"/>
</dbReference>
<dbReference type="EMBL" id="FNED01000007">
    <property type="protein sequence ID" value="SDI74143.1"/>
    <property type="molecule type" value="Genomic_DNA"/>
</dbReference>
<keyword evidence="1 6" id="KW-0645">Protease</keyword>
<dbReference type="Gene3D" id="1.10.1370.20">
    <property type="entry name" value="Oligoendopeptidase f, C-terminal domain"/>
    <property type="match status" value="1"/>
</dbReference>
<keyword evidence="5 6" id="KW-0482">Metalloprotease</keyword>
<comment type="function">
    <text evidence="6">Has oligopeptidase activity and degrades a variety of small bioactive peptides.</text>
</comment>
<dbReference type="InterPro" id="IPR042088">
    <property type="entry name" value="OligoPept_F_C"/>
</dbReference>
<evidence type="ECO:0000259" key="7">
    <source>
        <dbReference type="Pfam" id="PF01432"/>
    </source>
</evidence>
<keyword evidence="2 6" id="KW-0479">Metal-binding</keyword>
<evidence type="ECO:0000256" key="1">
    <source>
        <dbReference type="ARBA" id="ARBA00022670"/>
    </source>
</evidence>
<evidence type="ECO:0000313" key="9">
    <source>
        <dbReference type="EMBL" id="SDI74143.1"/>
    </source>
</evidence>
<name>A0A0K2WI73_ANEMI</name>
<organism evidence="9 10">
    <name type="scientific">Aneurinibacillus migulanus</name>
    <name type="common">Bacillus migulanus</name>
    <dbReference type="NCBI Taxonomy" id="47500"/>
    <lineage>
        <taxon>Bacteria</taxon>
        <taxon>Bacillati</taxon>
        <taxon>Bacillota</taxon>
        <taxon>Bacilli</taxon>
        <taxon>Bacillales</taxon>
        <taxon>Paenibacillaceae</taxon>
        <taxon>Aneurinibacillus group</taxon>
        <taxon>Aneurinibacillus</taxon>
    </lineage>
</organism>
<dbReference type="SUPFAM" id="SSF55486">
    <property type="entry name" value="Metalloproteases ('zincins'), catalytic domain"/>
    <property type="match status" value="1"/>
</dbReference>
<dbReference type="AlphaFoldDB" id="A0A0K2WI73"/>
<dbReference type="Proteomes" id="UP000182836">
    <property type="component" value="Unassembled WGS sequence"/>
</dbReference>
<dbReference type="InterPro" id="IPR045090">
    <property type="entry name" value="Pept_M3A_M3B"/>
</dbReference>
<accession>A0A0K2WI73</accession>
<dbReference type="GO" id="GO:0004222">
    <property type="term" value="F:metalloendopeptidase activity"/>
    <property type="evidence" value="ECO:0007669"/>
    <property type="project" value="UniProtKB-UniRule"/>
</dbReference>
<gene>
    <name evidence="9" type="ORF">SAMN04487909_10763</name>
</gene>
<dbReference type="Pfam" id="PF08439">
    <property type="entry name" value="Peptidase_M3_N"/>
    <property type="match status" value="1"/>
</dbReference>
<dbReference type="InterPro" id="IPR013647">
    <property type="entry name" value="OligopepF_N_dom"/>
</dbReference>
<evidence type="ECO:0000256" key="6">
    <source>
        <dbReference type="RuleBase" id="RU368091"/>
    </source>
</evidence>
<feature type="domain" description="Oligopeptidase F N-terminal" evidence="8">
    <location>
        <begin position="153"/>
        <end position="221"/>
    </location>
</feature>
<proteinExistence type="inferred from homology"/>
<dbReference type="EC" id="3.4.24.-" evidence="6"/>
<keyword evidence="4 6" id="KW-0862">Zinc</keyword>
<comment type="cofactor">
    <cofactor evidence="6">
        <name>Zn(2+)</name>
        <dbReference type="ChEBI" id="CHEBI:29105"/>
    </cofactor>
    <text evidence="6">Binds 1 zinc ion.</text>
</comment>
<dbReference type="InterPro" id="IPR001567">
    <property type="entry name" value="Pept_M3A_M3B_dom"/>
</dbReference>
<dbReference type="Gene3D" id="1.10.287.830">
    <property type="entry name" value="putative peptidase helix hairpin domain like"/>
    <property type="match status" value="1"/>
</dbReference>
<dbReference type="CDD" id="cd09608">
    <property type="entry name" value="M3B_PepF"/>
    <property type="match status" value="1"/>
</dbReference>
<comment type="similarity">
    <text evidence="6">Belongs to the peptidase M3B family.</text>
</comment>
<evidence type="ECO:0000256" key="5">
    <source>
        <dbReference type="ARBA" id="ARBA00023049"/>
    </source>
</evidence>
<dbReference type="PANTHER" id="PTHR11804:SF84">
    <property type="entry name" value="SACCHAROLYSIN"/>
    <property type="match status" value="1"/>
</dbReference>
<keyword evidence="3 6" id="KW-0378">Hydrolase</keyword>
<dbReference type="Gene3D" id="1.20.140.70">
    <property type="entry name" value="Oligopeptidase f, N-terminal domain"/>
    <property type="match status" value="1"/>
</dbReference>
<sequence length="638" mass="73731">MRNDNRKGRKWPTIAPVFSYYTMRGGSGPIPHHTMEQTSQKTLPKRSETKQEFKWKLESIFASDAAWEDEYKKVQELIEQIQSFQGRLNESPTVLAECMKTYEQLGLAMERVYVYARMRRDEDNTNTKYQALTDRAASLSIRVSSAISFLVPEILAMPNERLESYIADETLALYRFYLNEIKRQKEHVLSAQEEQIIAQAGELAQAPQTIFGMINNADMTFPMITDENGEEVQLTHGRYIQFMENPDRRVRQDAFKAMYDTYGKQKNTIAATLNASVKKDVFYARIRKYPSALAASLDNDNISVDVYTNLIQAVRDNLSAMHRYVSLRKKLLGVDELHMYDLYVPMVKEVKMEIPYDQALDLVQKGLAPLGEDYAKVLQEAFTSGWIDVYENEGKTSGAYSWGAYGTHPFVLMNYQNNVNNMFTLAHEMGHAMHSYYSDKHQPYLDAQYKIFVAEVASTLNESLLMDYMLKNTDDPRKKMYLLNYYLEQFRGTVYRQTMFAEFEKMIHEKVEAGEPLTPETLCDMYYDLNLDYHGPDMVIDEDIRMEWARIPHFYNDFYVYQYATGFSAATALSQQILNEGSPAVERYLTFLQSGGSDYPLELLRKAGVDMASPKPVVQALNVFARLLDEMEELTKHI</sequence>
<evidence type="ECO:0000256" key="2">
    <source>
        <dbReference type="ARBA" id="ARBA00022723"/>
    </source>
</evidence>
<dbReference type="GO" id="GO:0006508">
    <property type="term" value="P:proteolysis"/>
    <property type="evidence" value="ECO:0007669"/>
    <property type="project" value="UniProtKB-KW"/>
</dbReference>
<dbReference type="NCBIfam" id="TIGR00181">
    <property type="entry name" value="pepF"/>
    <property type="match status" value="1"/>
</dbReference>
<dbReference type="InterPro" id="IPR004438">
    <property type="entry name" value="Peptidase_M3B"/>
</dbReference>
<evidence type="ECO:0000259" key="8">
    <source>
        <dbReference type="Pfam" id="PF08439"/>
    </source>
</evidence>
<dbReference type="GO" id="GO:0006518">
    <property type="term" value="P:peptide metabolic process"/>
    <property type="evidence" value="ECO:0007669"/>
    <property type="project" value="TreeGrafter"/>
</dbReference>
<protein>
    <recommendedName>
        <fullName evidence="6">Oligopeptidase F</fullName>
        <ecNumber evidence="6">3.4.24.-</ecNumber>
    </recommendedName>
</protein>